<comment type="similarity">
    <text evidence="2">Belongs to the GtrA family.</text>
</comment>
<accession>A0A9D2SY71</accession>
<evidence type="ECO:0000259" key="7">
    <source>
        <dbReference type="Pfam" id="PF04138"/>
    </source>
</evidence>
<dbReference type="InterPro" id="IPR007267">
    <property type="entry name" value="GtrA_DPMS_TM"/>
</dbReference>
<dbReference type="PANTHER" id="PTHR38459:SF1">
    <property type="entry name" value="PROPHAGE BACTOPRENOL-LINKED GLUCOSE TRANSLOCASE HOMOLOG"/>
    <property type="match status" value="1"/>
</dbReference>
<evidence type="ECO:0000256" key="3">
    <source>
        <dbReference type="ARBA" id="ARBA00022692"/>
    </source>
</evidence>
<sequence length="133" mass="15328">MKRNSRNLFQQIIKFGFVGGTAFIIDAGVLFLLTEFCNIHYLISGAVSFTASVIYNYILSVRWVFDARTDVNKTQELTVFIGLSVIGLGLNQLLMWLFVDKLHIYYMLSKIIATAIVMVYNFITRKLFIERKN</sequence>
<feature type="transmembrane region" description="Helical" evidence="6">
    <location>
        <begin position="77"/>
        <end position="98"/>
    </location>
</feature>
<evidence type="ECO:0000256" key="2">
    <source>
        <dbReference type="ARBA" id="ARBA00009399"/>
    </source>
</evidence>
<comment type="caution">
    <text evidence="8">The sequence shown here is derived from an EMBL/GenBank/DDBJ whole genome shotgun (WGS) entry which is preliminary data.</text>
</comment>
<evidence type="ECO:0000313" key="8">
    <source>
        <dbReference type="EMBL" id="HJC38759.1"/>
    </source>
</evidence>
<comment type="subcellular location">
    <subcellularLocation>
        <location evidence="1">Membrane</location>
        <topology evidence="1">Multi-pass membrane protein</topology>
    </subcellularLocation>
</comment>
<dbReference type="AlphaFoldDB" id="A0A9D2SY71"/>
<dbReference type="Pfam" id="PF04138">
    <property type="entry name" value="GtrA_DPMS_TM"/>
    <property type="match status" value="1"/>
</dbReference>
<reference evidence="8" key="2">
    <citation type="submission" date="2021-04" db="EMBL/GenBank/DDBJ databases">
        <authorList>
            <person name="Gilroy R."/>
        </authorList>
    </citation>
    <scope>NUCLEOTIDE SEQUENCE</scope>
    <source>
        <strain evidence="8">ChiGjej1B1-1692</strain>
    </source>
</reference>
<evidence type="ECO:0000256" key="1">
    <source>
        <dbReference type="ARBA" id="ARBA00004141"/>
    </source>
</evidence>
<dbReference type="Proteomes" id="UP000823894">
    <property type="component" value="Unassembled WGS sequence"/>
</dbReference>
<dbReference type="GO" id="GO:0000271">
    <property type="term" value="P:polysaccharide biosynthetic process"/>
    <property type="evidence" value="ECO:0007669"/>
    <property type="project" value="InterPro"/>
</dbReference>
<feature type="transmembrane region" description="Helical" evidence="6">
    <location>
        <begin position="39"/>
        <end position="65"/>
    </location>
</feature>
<evidence type="ECO:0000256" key="4">
    <source>
        <dbReference type="ARBA" id="ARBA00022989"/>
    </source>
</evidence>
<dbReference type="InterPro" id="IPR051401">
    <property type="entry name" value="GtrA_CellWall_Glycosyl"/>
</dbReference>
<evidence type="ECO:0000313" key="9">
    <source>
        <dbReference type="Proteomes" id="UP000823894"/>
    </source>
</evidence>
<reference evidence="8" key="1">
    <citation type="journal article" date="2021" name="PeerJ">
        <title>Extensive microbial diversity within the chicken gut microbiome revealed by metagenomics and culture.</title>
        <authorList>
            <person name="Gilroy R."/>
            <person name="Ravi A."/>
            <person name="Getino M."/>
            <person name="Pursley I."/>
            <person name="Horton D.L."/>
            <person name="Alikhan N.F."/>
            <person name="Baker D."/>
            <person name="Gharbi K."/>
            <person name="Hall N."/>
            <person name="Watson M."/>
            <person name="Adriaenssens E.M."/>
            <person name="Foster-Nyarko E."/>
            <person name="Jarju S."/>
            <person name="Secka A."/>
            <person name="Antonio M."/>
            <person name="Oren A."/>
            <person name="Chaudhuri R.R."/>
            <person name="La Ragione R."/>
            <person name="Hildebrand F."/>
            <person name="Pallen M.J."/>
        </authorList>
    </citation>
    <scope>NUCLEOTIDE SEQUENCE</scope>
    <source>
        <strain evidence="8">ChiGjej1B1-1692</strain>
    </source>
</reference>
<feature type="domain" description="GtrA/DPMS transmembrane" evidence="7">
    <location>
        <begin position="14"/>
        <end position="129"/>
    </location>
</feature>
<feature type="transmembrane region" description="Helical" evidence="6">
    <location>
        <begin position="104"/>
        <end position="123"/>
    </location>
</feature>
<protein>
    <submittedName>
        <fullName evidence="8">GtrA family protein</fullName>
    </submittedName>
</protein>
<feature type="transmembrane region" description="Helical" evidence="6">
    <location>
        <begin position="12"/>
        <end position="33"/>
    </location>
</feature>
<gene>
    <name evidence="8" type="ORF">H9757_06825</name>
</gene>
<organism evidence="8 9">
    <name type="scientific">Candidatus Mediterraneibacter faecigallinarum</name>
    <dbReference type="NCBI Taxonomy" id="2838669"/>
    <lineage>
        <taxon>Bacteria</taxon>
        <taxon>Bacillati</taxon>
        <taxon>Bacillota</taxon>
        <taxon>Clostridia</taxon>
        <taxon>Lachnospirales</taxon>
        <taxon>Lachnospiraceae</taxon>
        <taxon>Mediterraneibacter</taxon>
    </lineage>
</organism>
<name>A0A9D2SY71_9FIRM</name>
<evidence type="ECO:0000256" key="6">
    <source>
        <dbReference type="SAM" id="Phobius"/>
    </source>
</evidence>
<keyword evidence="5 6" id="KW-0472">Membrane</keyword>
<proteinExistence type="inferred from homology"/>
<keyword evidence="4 6" id="KW-1133">Transmembrane helix</keyword>
<keyword evidence="3 6" id="KW-0812">Transmembrane</keyword>
<dbReference type="PANTHER" id="PTHR38459">
    <property type="entry name" value="PROPHAGE BACTOPRENOL-LINKED GLUCOSE TRANSLOCASE HOMOLOG"/>
    <property type="match status" value="1"/>
</dbReference>
<evidence type="ECO:0000256" key="5">
    <source>
        <dbReference type="ARBA" id="ARBA00023136"/>
    </source>
</evidence>
<dbReference type="EMBL" id="DWWK01000096">
    <property type="protein sequence ID" value="HJC38759.1"/>
    <property type="molecule type" value="Genomic_DNA"/>
</dbReference>
<dbReference type="GO" id="GO:0005886">
    <property type="term" value="C:plasma membrane"/>
    <property type="evidence" value="ECO:0007669"/>
    <property type="project" value="TreeGrafter"/>
</dbReference>